<dbReference type="EMBL" id="UINC01091297">
    <property type="protein sequence ID" value="SVC43953.1"/>
    <property type="molecule type" value="Genomic_DNA"/>
</dbReference>
<evidence type="ECO:0000313" key="1">
    <source>
        <dbReference type="EMBL" id="SVC43953.1"/>
    </source>
</evidence>
<reference evidence="1" key="1">
    <citation type="submission" date="2018-05" db="EMBL/GenBank/DDBJ databases">
        <authorList>
            <person name="Lanie J.A."/>
            <person name="Ng W.-L."/>
            <person name="Kazmierczak K.M."/>
            <person name="Andrzejewski T.M."/>
            <person name="Davidsen T.M."/>
            <person name="Wayne K.J."/>
            <person name="Tettelin H."/>
            <person name="Glass J.I."/>
            <person name="Rusch D."/>
            <person name="Podicherti R."/>
            <person name="Tsui H.-C.T."/>
            <person name="Winkler M.E."/>
        </authorList>
    </citation>
    <scope>NUCLEOTIDE SEQUENCE</scope>
</reference>
<proteinExistence type="predicted"/>
<protein>
    <submittedName>
        <fullName evidence="1">Uncharacterized protein</fullName>
    </submittedName>
</protein>
<feature type="non-terminal residue" evidence="1">
    <location>
        <position position="1"/>
    </location>
</feature>
<dbReference type="AlphaFoldDB" id="A0A382M4W1"/>
<sequence>VLVVKYENYIWTDYQSLSSLDGFTKVVSIDFPPRMQDTDIRTYIEMAYAHVEVILSLIRGSYFRTWLHPRLKRHINDPTLRCFYLRGTHITRHAGV</sequence>
<accession>A0A382M4W1</accession>
<feature type="non-terminal residue" evidence="1">
    <location>
        <position position="96"/>
    </location>
</feature>
<organism evidence="1">
    <name type="scientific">marine metagenome</name>
    <dbReference type="NCBI Taxonomy" id="408172"/>
    <lineage>
        <taxon>unclassified sequences</taxon>
        <taxon>metagenomes</taxon>
        <taxon>ecological metagenomes</taxon>
    </lineage>
</organism>
<gene>
    <name evidence="1" type="ORF">METZ01_LOCUS296807</name>
</gene>
<name>A0A382M4W1_9ZZZZ</name>